<dbReference type="SUPFAM" id="SSF54211">
    <property type="entry name" value="Ribosomal protein S5 domain 2-like"/>
    <property type="match status" value="2"/>
</dbReference>
<dbReference type="AlphaFoldDB" id="A0A238LE95"/>
<dbReference type="EMBL" id="FXZK01000003">
    <property type="protein sequence ID" value="SMY07725.1"/>
    <property type="molecule type" value="Genomic_DNA"/>
</dbReference>
<dbReference type="Proteomes" id="UP000201613">
    <property type="component" value="Unassembled WGS sequence"/>
</dbReference>
<keyword evidence="5 12" id="KW-0444">Lipid biosynthesis</keyword>
<feature type="binding site" evidence="12">
    <location>
        <position position="78"/>
    </location>
    <ligand>
        <name>Zn(2+)</name>
        <dbReference type="ChEBI" id="CHEBI:29105"/>
    </ligand>
</feature>
<dbReference type="EC" id="3.5.1.108" evidence="4 12"/>
<dbReference type="RefSeq" id="WP_093991932.1">
    <property type="nucleotide sequence ID" value="NZ_FXZK01000003.1"/>
</dbReference>
<dbReference type="UniPathway" id="UPA00359">
    <property type="reaction ID" value="UER00478"/>
</dbReference>
<dbReference type="PANTHER" id="PTHR33694">
    <property type="entry name" value="UDP-3-O-ACYL-N-ACETYLGLUCOSAMINE DEACETYLASE 1, MITOCHONDRIAL-RELATED"/>
    <property type="match status" value="1"/>
</dbReference>
<evidence type="ECO:0000256" key="4">
    <source>
        <dbReference type="ARBA" id="ARBA00012745"/>
    </source>
</evidence>
<gene>
    <name evidence="12 13" type="primary">lpxC</name>
    <name evidence="13" type="ORF">LOM8899_01865</name>
</gene>
<keyword evidence="7 12" id="KW-0479">Metal-binding</keyword>
<comment type="pathway">
    <text evidence="3 12">Glycolipid biosynthesis; lipid IV(A) biosynthesis; lipid IV(A) from (3R)-3-hydroxytetradecanoyl-[acyl-carrier-protein] and UDP-N-acetyl-alpha-D-glucosamine: step 2/6.</text>
</comment>
<evidence type="ECO:0000256" key="3">
    <source>
        <dbReference type="ARBA" id="ARBA00005002"/>
    </source>
</evidence>
<dbReference type="GO" id="GO:0016020">
    <property type="term" value="C:membrane"/>
    <property type="evidence" value="ECO:0007669"/>
    <property type="project" value="GOC"/>
</dbReference>
<evidence type="ECO:0000256" key="5">
    <source>
        <dbReference type="ARBA" id="ARBA00022516"/>
    </source>
</evidence>
<dbReference type="OrthoDB" id="9802746at2"/>
<comment type="cofactor">
    <cofactor evidence="1 12">
        <name>Zn(2+)</name>
        <dbReference type="ChEBI" id="CHEBI:29105"/>
    </cofactor>
</comment>
<dbReference type="GO" id="GO:0103117">
    <property type="term" value="F:UDP-3-O-acyl-N-acetylglucosamine deacetylase activity"/>
    <property type="evidence" value="ECO:0007669"/>
    <property type="project" value="UniProtKB-UniRule"/>
</dbReference>
<dbReference type="NCBIfam" id="TIGR00325">
    <property type="entry name" value="lpxC"/>
    <property type="match status" value="1"/>
</dbReference>
<keyword evidence="10 12" id="KW-0443">Lipid metabolism</keyword>
<evidence type="ECO:0000256" key="8">
    <source>
        <dbReference type="ARBA" id="ARBA00022801"/>
    </source>
</evidence>
<name>A0A238LE95_9RHOB</name>
<sequence>MQRTLLKPATFAGTGLHSGRPARMVVRPAPAHTGILFKRMDVPAVEAIIPALWDRVIVSPLNTRIENAFGHSVSTIEHLMAALAGCGVHNALVEIAGPEVPVLDGSSSGFVRGIMAAGLQRQGAALDVIEILQPVEVCQGDATARIEPAAGVSMDFTIEFPDEAIGYQHKSLDLSNGAFVRELCDSRTFCRRADIDAMRAAGKALGGTFDNAVVVDGAEVLSPGGLRHPDEAVRHKMLDALGDLSTAGVPILGHYVGNRAGHALTNQLLRAMFAAPDSWRLRRADAALAARLPGAGLAPADLEAVA</sequence>
<evidence type="ECO:0000256" key="9">
    <source>
        <dbReference type="ARBA" id="ARBA00022833"/>
    </source>
</evidence>
<protein>
    <recommendedName>
        <fullName evidence="4 12">UDP-3-O-acyl-N-acetylglucosamine deacetylase</fullName>
        <shortName evidence="12">UDP-3-O-acyl-GlcNAc deacetylase</shortName>
        <ecNumber evidence="4 12">3.5.1.108</ecNumber>
    </recommendedName>
    <alternativeName>
        <fullName evidence="12">UDP-3-O-[R-3-hydroxymyristoyl]-N-acetylglucosamine deacetylase</fullName>
    </alternativeName>
</protein>
<dbReference type="GO" id="GO:0046872">
    <property type="term" value="F:metal ion binding"/>
    <property type="evidence" value="ECO:0007669"/>
    <property type="project" value="UniProtKB-KW"/>
</dbReference>
<dbReference type="InterPro" id="IPR015870">
    <property type="entry name" value="UDP-acyl_N-AcGlcN_deAcase_N"/>
</dbReference>
<keyword evidence="8 12" id="KW-0378">Hydrolase</keyword>
<dbReference type="PANTHER" id="PTHR33694:SF1">
    <property type="entry name" value="UDP-3-O-ACYL-N-ACETYLGLUCOSAMINE DEACETYLASE 1, MITOCHONDRIAL-RELATED"/>
    <property type="match status" value="1"/>
</dbReference>
<keyword evidence="6 12" id="KW-0441">Lipid A biosynthesis</keyword>
<feature type="active site" description="Proton donor" evidence="12">
    <location>
        <position position="262"/>
    </location>
</feature>
<evidence type="ECO:0000256" key="11">
    <source>
        <dbReference type="ARBA" id="ARBA00024535"/>
    </source>
</evidence>
<dbReference type="GO" id="GO:0009245">
    <property type="term" value="P:lipid A biosynthetic process"/>
    <property type="evidence" value="ECO:0007669"/>
    <property type="project" value="UniProtKB-UniRule"/>
</dbReference>
<feature type="binding site" evidence="12">
    <location>
        <position position="235"/>
    </location>
    <ligand>
        <name>Zn(2+)</name>
        <dbReference type="ChEBI" id="CHEBI:29105"/>
    </ligand>
</feature>
<dbReference type="HAMAP" id="MF_00388">
    <property type="entry name" value="LpxC"/>
    <property type="match status" value="1"/>
</dbReference>
<accession>A0A238LE95</accession>
<dbReference type="InterPro" id="IPR011334">
    <property type="entry name" value="UDP-acyl_GlcNac_deAcase_C"/>
</dbReference>
<comment type="catalytic activity">
    <reaction evidence="11 12">
        <text>a UDP-3-O-[(3R)-3-hydroxyacyl]-N-acetyl-alpha-D-glucosamine + H2O = a UDP-3-O-[(3R)-3-hydroxyacyl]-alpha-D-glucosamine + acetate</text>
        <dbReference type="Rhea" id="RHEA:67816"/>
        <dbReference type="ChEBI" id="CHEBI:15377"/>
        <dbReference type="ChEBI" id="CHEBI:30089"/>
        <dbReference type="ChEBI" id="CHEBI:137740"/>
        <dbReference type="ChEBI" id="CHEBI:173225"/>
        <dbReference type="EC" id="3.5.1.108"/>
    </reaction>
</comment>
<dbReference type="Gene3D" id="3.30.230.20">
    <property type="entry name" value="lpxc deacetylase, domain 1"/>
    <property type="match status" value="1"/>
</dbReference>
<evidence type="ECO:0000256" key="2">
    <source>
        <dbReference type="ARBA" id="ARBA00002923"/>
    </source>
</evidence>
<evidence type="ECO:0000256" key="10">
    <source>
        <dbReference type="ARBA" id="ARBA00023098"/>
    </source>
</evidence>
<dbReference type="Pfam" id="PF03331">
    <property type="entry name" value="LpxC"/>
    <property type="match status" value="1"/>
</dbReference>
<evidence type="ECO:0000256" key="1">
    <source>
        <dbReference type="ARBA" id="ARBA00001947"/>
    </source>
</evidence>
<evidence type="ECO:0000313" key="13">
    <source>
        <dbReference type="EMBL" id="SMY07725.1"/>
    </source>
</evidence>
<evidence type="ECO:0000256" key="7">
    <source>
        <dbReference type="ARBA" id="ARBA00022723"/>
    </source>
</evidence>
<comment type="function">
    <text evidence="2 12">Catalyzes the hydrolysis of UDP-3-O-myristoyl-N-acetylglucosamine to form UDP-3-O-myristoylglucosamine and acetate, the committed step in lipid A biosynthesis.</text>
</comment>
<proteinExistence type="inferred from homology"/>
<reference evidence="13 14" key="1">
    <citation type="submission" date="2017-05" db="EMBL/GenBank/DDBJ databases">
        <authorList>
            <person name="Song R."/>
            <person name="Chenine A.L."/>
            <person name="Ruprecht R.M."/>
        </authorList>
    </citation>
    <scope>NUCLEOTIDE SEQUENCE [LARGE SCALE GENOMIC DNA]</scope>
    <source>
        <strain evidence="13 14">CECT 8899</strain>
    </source>
</reference>
<dbReference type="Gene3D" id="3.30.1700.10">
    <property type="entry name" value="lpxc deacetylase, domain 2"/>
    <property type="match status" value="1"/>
</dbReference>
<dbReference type="InterPro" id="IPR004463">
    <property type="entry name" value="UDP-acyl_GlcNac_deAcase"/>
</dbReference>
<keyword evidence="14" id="KW-1185">Reference proteome</keyword>
<keyword evidence="9 12" id="KW-0862">Zinc</keyword>
<dbReference type="InterPro" id="IPR020568">
    <property type="entry name" value="Ribosomal_Su5_D2-typ_SF"/>
</dbReference>
<evidence type="ECO:0000256" key="6">
    <source>
        <dbReference type="ARBA" id="ARBA00022556"/>
    </source>
</evidence>
<feature type="binding site" evidence="12">
    <location>
        <position position="239"/>
    </location>
    <ligand>
        <name>Zn(2+)</name>
        <dbReference type="ChEBI" id="CHEBI:29105"/>
    </ligand>
</feature>
<evidence type="ECO:0000256" key="12">
    <source>
        <dbReference type="HAMAP-Rule" id="MF_00388"/>
    </source>
</evidence>
<evidence type="ECO:0000313" key="14">
    <source>
        <dbReference type="Proteomes" id="UP000201613"/>
    </source>
</evidence>
<comment type="similarity">
    <text evidence="12">Belongs to the LpxC family.</text>
</comment>
<organism evidence="13 14">
    <name type="scientific">Flavimaricola marinus</name>
    <dbReference type="NCBI Taxonomy" id="1819565"/>
    <lineage>
        <taxon>Bacteria</taxon>
        <taxon>Pseudomonadati</taxon>
        <taxon>Pseudomonadota</taxon>
        <taxon>Alphaproteobacteria</taxon>
        <taxon>Rhodobacterales</taxon>
        <taxon>Paracoccaceae</taxon>
        <taxon>Flavimaricola</taxon>
    </lineage>
</organism>